<name>F2KSF4_ARCVS</name>
<dbReference type="HOGENOM" id="CLU_046233_0_0_2"/>
<dbReference type="OrthoDB" id="51567at2157"/>
<dbReference type="Proteomes" id="UP000008136">
    <property type="component" value="Chromosome"/>
</dbReference>
<evidence type="ECO:0000313" key="4">
    <source>
        <dbReference type="EMBL" id="AEA46923.1"/>
    </source>
</evidence>
<dbReference type="InterPro" id="IPR027417">
    <property type="entry name" value="P-loop_NTPase"/>
</dbReference>
<keyword evidence="2" id="KW-0067">ATP-binding</keyword>
<dbReference type="InterPro" id="IPR010624">
    <property type="entry name" value="KaiC_dom"/>
</dbReference>
<dbReference type="SUPFAM" id="SSF52540">
    <property type="entry name" value="P-loop containing nucleoside triphosphate hydrolases"/>
    <property type="match status" value="2"/>
</dbReference>
<dbReference type="InterPro" id="IPR003593">
    <property type="entry name" value="AAA+_ATPase"/>
</dbReference>
<dbReference type="PROSITE" id="PS51146">
    <property type="entry name" value="KAIC"/>
    <property type="match status" value="1"/>
</dbReference>
<keyword evidence="1" id="KW-0547">Nucleotide-binding</keyword>
<dbReference type="AlphaFoldDB" id="F2KSF4"/>
<dbReference type="RefSeq" id="WP_013683588.1">
    <property type="nucleotide sequence ID" value="NC_015320.1"/>
</dbReference>
<dbReference type="EMBL" id="CP002588">
    <property type="protein sequence ID" value="AEA46923.1"/>
    <property type="molecule type" value="Genomic_DNA"/>
</dbReference>
<proteinExistence type="predicted"/>
<dbReference type="Gene3D" id="3.40.50.300">
    <property type="entry name" value="P-loop containing nucleotide triphosphate hydrolases"/>
    <property type="match status" value="2"/>
</dbReference>
<evidence type="ECO:0000256" key="2">
    <source>
        <dbReference type="ARBA" id="ARBA00022840"/>
    </source>
</evidence>
<dbReference type="GO" id="GO:0005524">
    <property type="term" value="F:ATP binding"/>
    <property type="evidence" value="ECO:0007669"/>
    <property type="project" value="UniProtKB-KW"/>
</dbReference>
<sequence>MQHSSNVDCPTGIEELDALLDGGFPRGSVILLKGDPGAGKTTFAAKFIYEGITKYGEPGIYISFAEPFDEFYRFMKLLGMDFNIDNFCYLEFHGFDEDLLASNILEAIVDSNAMRVAIDSITALTAQFGARARLFLNTLNRKLKAIGTTSILVSDTPSSHLEDFVADGVINFKTDVENGLLTRRMEIRKLRGKCIRIAEIPFAVLPGKGLFLFPLCTAKPVRGLSSEVIKTGIPTIDRAIGGIPRTSLTLITGVSGSGKTMLAAQMAANISRELSVAYVSLEEPEEQVERKLAEFGAKDVMVVSLNPASVSSEEIFARIMGYNSDVFFIDGLRLLRELREESRFWYCTVNSLVAIKNRGATVIYTYAADYPLERISVDTLADVLLLLRYDGTKRKLSIWKHRNLTAPNREFDVRISGGRVEVMD</sequence>
<organism evidence="4 5">
    <name type="scientific">Archaeoglobus veneficus (strain DSM 11195 / SNP6)</name>
    <dbReference type="NCBI Taxonomy" id="693661"/>
    <lineage>
        <taxon>Archaea</taxon>
        <taxon>Methanobacteriati</taxon>
        <taxon>Methanobacteriota</taxon>
        <taxon>Archaeoglobi</taxon>
        <taxon>Archaeoglobales</taxon>
        <taxon>Archaeoglobaceae</taxon>
        <taxon>Archaeoglobus</taxon>
    </lineage>
</organism>
<feature type="domain" description="KaiC" evidence="3">
    <location>
        <begin position="7"/>
        <end position="226"/>
    </location>
</feature>
<dbReference type="GO" id="GO:0004674">
    <property type="term" value="F:protein serine/threonine kinase activity"/>
    <property type="evidence" value="ECO:0007669"/>
    <property type="project" value="UniProtKB-EC"/>
</dbReference>
<dbReference type="GeneID" id="10394018"/>
<dbReference type="KEGG" id="ave:Arcve_0912"/>
<accession>F2KSF4</accession>
<evidence type="ECO:0000313" key="5">
    <source>
        <dbReference type="Proteomes" id="UP000008136"/>
    </source>
</evidence>
<dbReference type="InterPro" id="IPR014774">
    <property type="entry name" value="KaiC-like_dom"/>
</dbReference>
<dbReference type="eggNOG" id="arCOG01174">
    <property type="taxonomic scope" value="Archaea"/>
</dbReference>
<dbReference type="STRING" id="693661.Arcve_0912"/>
<reference evidence="4 5" key="1">
    <citation type="submission" date="2011-03" db="EMBL/GenBank/DDBJ databases">
        <title>The complete genome of Archaeoglobus veneficus SNP6.</title>
        <authorList>
            <consortium name="US DOE Joint Genome Institute (JGI-PGF)"/>
            <person name="Lucas S."/>
            <person name="Copeland A."/>
            <person name="Lapidus A."/>
            <person name="Bruce D."/>
            <person name="Goodwin L."/>
            <person name="Pitluck S."/>
            <person name="Kyrpides N."/>
            <person name="Mavromatis K."/>
            <person name="Pagani I."/>
            <person name="Ivanova N."/>
            <person name="Mikhailova N."/>
            <person name="Lu M."/>
            <person name="Detter J.C."/>
            <person name="Tapia R."/>
            <person name="Han C."/>
            <person name="Land M."/>
            <person name="Hauser L."/>
            <person name="Markowitz V."/>
            <person name="Cheng J.-F."/>
            <person name="Hugenholtz P."/>
            <person name="Woyke T."/>
            <person name="Wu D."/>
            <person name="Spring S."/>
            <person name="Brambilla E."/>
            <person name="Klenk H.-P."/>
            <person name="Eisen J.A."/>
        </authorList>
    </citation>
    <scope>NUCLEOTIDE SEQUENCE [LARGE SCALE GENOMIC DNA]</scope>
    <source>
        <strain>SNP6</strain>
    </source>
</reference>
<protein>
    <submittedName>
        <fullName evidence="4">Putative circadian clock protein, KaiC</fullName>
        <ecNumber evidence="4">2.7.11.1</ecNumber>
    </submittedName>
</protein>
<evidence type="ECO:0000256" key="1">
    <source>
        <dbReference type="ARBA" id="ARBA00022741"/>
    </source>
</evidence>
<dbReference type="EC" id="2.7.11.1" evidence="4"/>
<dbReference type="PANTHER" id="PTHR43637">
    <property type="entry name" value="UPF0273 PROTEIN TM_0370"/>
    <property type="match status" value="1"/>
</dbReference>
<evidence type="ECO:0000259" key="3">
    <source>
        <dbReference type="PROSITE" id="PS51146"/>
    </source>
</evidence>
<keyword evidence="5" id="KW-1185">Reference proteome</keyword>
<dbReference type="PANTHER" id="PTHR43637:SF1">
    <property type="entry name" value="UPF0273 PROTEIN TM_0370"/>
    <property type="match status" value="1"/>
</dbReference>
<gene>
    <name evidence="4" type="ordered locus">Arcve_0912</name>
</gene>
<dbReference type="SMART" id="SM00382">
    <property type="entry name" value="AAA"/>
    <property type="match status" value="2"/>
</dbReference>
<dbReference type="Pfam" id="PF06745">
    <property type="entry name" value="ATPase"/>
    <property type="match status" value="2"/>
</dbReference>
<keyword evidence="4" id="KW-0808">Transferase</keyword>